<dbReference type="EMBL" id="SPSF01000012">
    <property type="protein sequence ID" value="MPQ61081.1"/>
    <property type="molecule type" value="Genomic_DNA"/>
</dbReference>
<protein>
    <submittedName>
        <fullName evidence="3">Zinc ribbon domain-containing protein</fullName>
    </submittedName>
</protein>
<proteinExistence type="predicted"/>
<evidence type="ECO:0000256" key="1">
    <source>
        <dbReference type="SAM" id="MobiDB-lite"/>
    </source>
</evidence>
<accession>A0A5N7IX79</accession>
<evidence type="ECO:0000313" key="3">
    <source>
        <dbReference type="EMBL" id="MPQ61081.1"/>
    </source>
</evidence>
<feature type="transmembrane region" description="Helical" evidence="2">
    <location>
        <begin position="76"/>
        <end position="98"/>
    </location>
</feature>
<feature type="compositionally biased region" description="Acidic residues" evidence="1">
    <location>
        <begin position="28"/>
        <end position="40"/>
    </location>
</feature>
<keyword evidence="2" id="KW-0812">Transmembrane</keyword>
<sequence length="271" mass="30031">MKHCIKCNTELADKSKYCNECGKNQSTDEYDNQDSYDEREDNYTRSPVYTTKPEYRENSDYGDANNFNAKRKHSPILIICLIVTVIVIVGGVVALGLLSAHKYTSDDLKYQDIPASTKSVTPEVTKTEPAKTAKSAIVGKLHQKVIVPDIRYGTYEIEINSITLTTERNKYSKVKPVEVYKVNYTYKLLSSGTSTHGLYVSSFASFDSTGESGEGYPGGTGDYPKPLTIIGTKCSADTFVAVKNKSSFINLVLDYSVTNDSGHMIFKIPTK</sequence>
<feature type="region of interest" description="Disordered" evidence="1">
    <location>
        <begin position="27"/>
        <end position="59"/>
    </location>
</feature>
<reference evidence="3 4" key="1">
    <citation type="journal article" date="2019" name="Lett. Appl. Microbiol.">
        <title>A case of 'blown pack' spoilage of vacuum-packaged pork likely associated with Clostridium estertheticum in Canada.</title>
        <authorList>
            <person name="Zhang P."/>
            <person name="Ward P."/>
            <person name="McMullen L.M."/>
            <person name="Yang X."/>
        </authorList>
    </citation>
    <scope>NUCLEOTIDE SEQUENCE [LARGE SCALE GENOMIC DNA]</scope>
    <source>
        <strain evidence="3 4">MA19</strain>
    </source>
</reference>
<gene>
    <name evidence="3" type="ORF">E4V82_02980</name>
</gene>
<dbReference type="AlphaFoldDB" id="A0A5N7IX79"/>
<dbReference type="Proteomes" id="UP000342249">
    <property type="component" value="Unassembled WGS sequence"/>
</dbReference>
<keyword evidence="2" id="KW-0472">Membrane</keyword>
<evidence type="ECO:0000256" key="2">
    <source>
        <dbReference type="SAM" id="Phobius"/>
    </source>
</evidence>
<organism evidence="3 4">
    <name type="scientific">Clostridium estertheticum</name>
    <dbReference type="NCBI Taxonomy" id="238834"/>
    <lineage>
        <taxon>Bacteria</taxon>
        <taxon>Bacillati</taxon>
        <taxon>Bacillota</taxon>
        <taxon>Clostridia</taxon>
        <taxon>Eubacteriales</taxon>
        <taxon>Clostridiaceae</taxon>
        <taxon>Clostridium</taxon>
    </lineage>
</organism>
<evidence type="ECO:0000313" key="4">
    <source>
        <dbReference type="Proteomes" id="UP000342249"/>
    </source>
</evidence>
<keyword evidence="2" id="KW-1133">Transmembrane helix</keyword>
<comment type="caution">
    <text evidence="3">The sequence shown here is derived from an EMBL/GenBank/DDBJ whole genome shotgun (WGS) entry which is preliminary data.</text>
</comment>
<dbReference type="RefSeq" id="WP_152750277.1">
    <property type="nucleotide sequence ID" value="NZ_JAHLDO010000001.1"/>
</dbReference>
<name>A0A5N7IX79_9CLOT</name>